<dbReference type="InterPro" id="IPR045864">
    <property type="entry name" value="aa-tRNA-synth_II/BPL/LPL"/>
</dbReference>
<keyword evidence="6" id="KW-0067">ATP-binding</keyword>
<dbReference type="PROSITE" id="PS50860">
    <property type="entry name" value="AA_TRNA_LIGASE_II_ALA"/>
    <property type="match status" value="1"/>
</dbReference>
<reference evidence="13" key="1">
    <citation type="submission" date="2011-08" db="EMBL/GenBank/DDBJ databases">
        <title>The draft genome of Latimeria chalumnae.</title>
        <authorList>
            <person name="Di Palma F."/>
            <person name="Alfoldi J."/>
            <person name="Johnson J."/>
            <person name="Berlin A."/>
            <person name="Gnerre S."/>
            <person name="Jaffe D."/>
            <person name="MacCallum I."/>
            <person name="Young S."/>
            <person name="Walker B.J."/>
            <person name="Lander E."/>
            <person name="Lindblad-Toh K."/>
        </authorList>
    </citation>
    <scope>NUCLEOTIDE SEQUENCE [LARGE SCALE GENOMIC DNA]</scope>
    <source>
        <strain evidence="13">Wild caught</strain>
    </source>
</reference>
<evidence type="ECO:0000256" key="4">
    <source>
        <dbReference type="ARBA" id="ARBA00022598"/>
    </source>
</evidence>
<keyword evidence="9" id="KW-0030">Aminoacyl-tRNA synthetase</keyword>
<dbReference type="Bgee" id="ENSLACG00000016975">
    <property type="expression patterns" value="Expressed in chordate pharynx"/>
</dbReference>
<comment type="similarity">
    <text evidence="1">Belongs to the class-II aminoacyl-tRNA synthetase family.</text>
</comment>
<evidence type="ECO:0000259" key="11">
    <source>
        <dbReference type="PROSITE" id="PS50860"/>
    </source>
</evidence>
<dbReference type="PRINTS" id="PR00980">
    <property type="entry name" value="TRNASYNTHALA"/>
</dbReference>
<evidence type="ECO:0000256" key="10">
    <source>
        <dbReference type="SAM" id="Phobius"/>
    </source>
</evidence>
<dbReference type="EMBL" id="AFYH01061370">
    <property type="status" value="NOT_ANNOTATED_CDS"/>
    <property type="molecule type" value="Genomic_DNA"/>
</dbReference>
<dbReference type="EMBL" id="AFYH01061369">
    <property type="status" value="NOT_ANNOTATED_CDS"/>
    <property type="molecule type" value="Genomic_DNA"/>
</dbReference>
<name>H3BBM9_LATCH</name>
<dbReference type="Pfam" id="PF01411">
    <property type="entry name" value="tRNA-synt_2c"/>
    <property type="match status" value="1"/>
</dbReference>
<evidence type="ECO:0000256" key="8">
    <source>
        <dbReference type="ARBA" id="ARBA00022917"/>
    </source>
</evidence>
<dbReference type="HOGENOM" id="CLU_004485_5_1_1"/>
<keyword evidence="7" id="KW-0694">RNA-binding</keyword>
<evidence type="ECO:0000256" key="2">
    <source>
        <dbReference type="ARBA" id="ARBA00013168"/>
    </source>
</evidence>
<dbReference type="SUPFAM" id="SSF55681">
    <property type="entry name" value="Class II aaRS and biotin synthetases"/>
    <property type="match status" value="1"/>
</dbReference>
<dbReference type="EMBL" id="AFYH01061376">
    <property type="status" value="NOT_ANNOTATED_CDS"/>
    <property type="molecule type" value="Genomic_DNA"/>
</dbReference>
<feature type="transmembrane region" description="Helical" evidence="10">
    <location>
        <begin position="83"/>
        <end position="101"/>
    </location>
</feature>
<keyword evidence="10" id="KW-1133">Transmembrane helix</keyword>
<dbReference type="PANTHER" id="PTHR11777">
    <property type="entry name" value="ALANYL-TRNA SYNTHETASE"/>
    <property type="match status" value="1"/>
</dbReference>
<proteinExistence type="inferred from homology"/>
<dbReference type="EMBL" id="AFYH01061374">
    <property type="status" value="NOT_ANNOTATED_CDS"/>
    <property type="molecule type" value="Genomic_DNA"/>
</dbReference>
<dbReference type="GO" id="GO:0005524">
    <property type="term" value="F:ATP binding"/>
    <property type="evidence" value="ECO:0007669"/>
    <property type="project" value="UniProtKB-KW"/>
</dbReference>
<dbReference type="EMBL" id="AFYH01061371">
    <property type="status" value="NOT_ANNOTATED_CDS"/>
    <property type="molecule type" value="Genomic_DNA"/>
</dbReference>
<dbReference type="InterPro" id="IPR018163">
    <property type="entry name" value="Thr/Ala-tRNA-synth_IIc_edit"/>
</dbReference>
<dbReference type="Gene3D" id="2.40.30.130">
    <property type="match status" value="1"/>
</dbReference>
<dbReference type="EMBL" id="AFYH01061373">
    <property type="status" value="NOT_ANNOTATED_CDS"/>
    <property type="molecule type" value="Genomic_DNA"/>
</dbReference>
<dbReference type="Gene3D" id="3.30.980.10">
    <property type="entry name" value="Threonyl-trna Synthetase, Chain A, domain 2"/>
    <property type="match status" value="1"/>
</dbReference>
<evidence type="ECO:0000256" key="1">
    <source>
        <dbReference type="ARBA" id="ARBA00008226"/>
    </source>
</evidence>
<dbReference type="PANTHER" id="PTHR11777:SF8">
    <property type="entry name" value="ALANINE--TRNA LIGASE, MITOCHONDRIAL"/>
    <property type="match status" value="1"/>
</dbReference>
<dbReference type="InterPro" id="IPR018165">
    <property type="entry name" value="Ala-tRNA-synth_IIc_core"/>
</dbReference>
<dbReference type="GO" id="GO:0002161">
    <property type="term" value="F:aminoacyl-tRNA deacylase activity"/>
    <property type="evidence" value="ECO:0007669"/>
    <property type="project" value="TreeGrafter"/>
</dbReference>
<keyword evidence="10" id="KW-0472">Membrane</keyword>
<dbReference type="AlphaFoldDB" id="H3BBM9"/>
<dbReference type="SUPFAM" id="SSF55186">
    <property type="entry name" value="ThrRS/AlaRS common domain"/>
    <property type="match status" value="1"/>
</dbReference>
<keyword evidence="5" id="KW-0547">Nucleotide-binding</keyword>
<evidence type="ECO:0000256" key="3">
    <source>
        <dbReference type="ARBA" id="ARBA00022555"/>
    </source>
</evidence>
<dbReference type="EMBL" id="AFYH01061377">
    <property type="status" value="NOT_ANNOTATED_CDS"/>
    <property type="molecule type" value="Genomic_DNA"/>
</dbReference>
<dbReference type="Ensembl" id="ENSLACT00000019434.1">
    <property type="protein sequence ID" value="ENSLACP00000019300.1"/>
    <property type="gene ID" value="ENSLACG00000016975.1"/>
</dbReference>
<dbReference type="InterPro" id="IPR002318">
    <property type="entry name" value="Ala-tRNA-lgiase_IIc"/>
</dbReference>
<protein>
    <recommendedName>
        <fullName evidence="2">alanine--tRNA ligase</fullName>
        <ecNumber evidence="2">6.1.1.7</ecNumber>
    </recommendedName>
</protein>
<keyword evidence="3" id="KW-0820">tRNA-binding</keyword>
<dbReference type="GO" id="GO:0000049">
    <property type="term" value="F:tRNA binding"/>
    <property type="evidence" value="ECO:0007669"/>
    <property type="project" value="UniProtKB-KW"/>
</dbReference>
<keyword evidence="8" id="KW-0648">Protein biosynthesis</keyword>
<feature type="domain" description="Alanyl-transfer RNA synthetases family profile" evidence="11">
    <location>
        <begin position="1"/>
        <end position="616"/>
    </location>
</feature>
<sequence length="616" mass="68291">PRSGAVREGFVGFFKDRYGHEVVPSSPVRPRGDPGLLFVNAGMNQLCPVFKGKVHRASSNPPPEKVRDVCRCLLVKRRRKNQLGLILSYVFFFSFFFNPVTPSAFQKEDACRMAWELLTEVYGISKDQLYVTYFGGDPAQGLKPDEESREIWLSMGVPRKSVISKVFKKKRERESVSPPVPDSLSITQVLQVSSPPPPLSQERIVYLSLNREADGSLRPLPRHSVDTGMGLERLVTTLQGKRSNYDTDLFTPILAAIGRGTKAPAYRGLVGEADIGHVDMAYRVVADHIRTLSVCIADGVYPGMSGAELVLRRILRRAVRFSADVLQTPPGFLAGLVPTVVEILGDTYPELKRDVSGIMDIISENEAAFLSSLSRGRGVIDRTLERMGGAKIFPVGVAWSLHRNLGFPLDLIGLMLEERGVSMDTEALHQLAEEETKEKAQVQQEESESGQQLSVHSLAELQRRGIQTTDDSPKYAYALGGNGKYVFSPCQATVLALYKDQTLVSEVGEGQRCGVLLDRTGFYAEQGGQSHDLGYLVRQGQQPIPTTSVQALLCGSYIVIWWGERGQRHAYEKSHRLACMVKHTATHLLNFALRHVLGEATEQRGSHITAKRLRFD</sequence>
<accession>H3BBM9</accession>
<keyword evidence="13" id="KW-1185">Reference proteome</keyword>
<dbReference type="EMBL" id="AFYH01061375">
    <property type="status" value="NOT_ANNOTATED_CDS"/>
    <property type="molecule type" value="Genomic_DNA"/>
</dbReference>
<keyword evidence="4" id="KW-0436">Ligase</keyword>
<dbReference type="SUPFAM" id="SSF101353">
    <property type="entry name" value="Putative anticodon-binding domain of alanyl-tRNA synthetase (AlaRS)"/>
    <property type="match status" value="1"/>
</dbReference>
<evidence type="ECO:0000313" key="12">
    <source>
        <dbReference type="Ensembl" id="ENSLACP00000019300.1"/>
    </source>
</evidence>
<reference evidence="12" key="2">
    <citation type="submission" date="2025-08" db="UniProtKB">
        <authorList>
            <consortium name="Ensembl"/>
        </authorList>
    </citation>
    <scope>IDENTIFICATION</scope>
</reference>
<dbReference type="GO" id="GO:0004813">
    <property type="term" value="F:alanine-tRNA ligase activity"/>
    <property type="evidence" value="ECO:0007669"/>
    <property type="project" value="UniProtKB-EC"/>
</dbReference>
<evidence type="ECO:0000256" key="7">
    <source>
        <dbReference type="ARBA" id="ARBA00022884"/>
    </source>
</evidence>
<dbReference type="EMBL" id="AFYH01061372">
    <property type="status" value="NOT_ANNOTATED_CDS"/>
    <property type="molecule type" value="Genomic_DNA"/>
</dbReference>
<dbReference type="GO" id="GO:0006419">
    <property type="term" value="P:alanyl-tRNA aminoacylation"/>
    <property type="evidence" value="ECO:0007669"/>
    <property type="project" value="InterPro"/>
</dbReference>
<dbReference type="SUPFAM" id="SSF50447">
    <property type="entry name" value="Translation proteins"/>
    <property type="match status" value="1"/>
</dbReference>
<dbReference type="Proteomes" id="UP000008672">
    <property type="component" value="Unassembled WGS sequence"/>
</dbReference>
<evidence type="ECO:0000256" key="6">
    <source>
        <dbReference type="ARBA" id="ARBA00022840"/>
    </source>
</evidence>
<evidence type="ECO:0000313" key="13">
    <source>
        <dbReference type="Proteomes" id="UP000008672"/>
    </source>
</evidence>
<dbReference type="InterPro" id="IPR009000">
    <property type="entry name" value="Transl_B-barrel_sf"/>
</dbReference>
<dbReference type="InterPro" id="IPR018162">
    <property type="entry name" value="Ala-tRNA-ligase_IIc_anticod-bd"/>
</dbReference>
<evidence type="ECO:0000256" key="9">
    <source>
        <dbReference type="ARBA" id="ARBA00023146"/>
    </source>
</evidence>
<evidence type="ECO:0000256" key="5">
    <source>
        <dbReference type="ARBA" id="ARBA00022741"/>
    </source>
</evidence>
<dbReference type="Gene3D" id="3.30.930.10">
    <property type="entry name" value="Bira Bifunctional Protein, Domain 2"/>
    <property type="match status" value="2"/>
</dbReference>
<dbReference type="EC" id="6.1.1.7" evidence="2"/>
<dbReference type="GO" id="GO:0005739">
    <property type="term" value="C:mitochondrion"/>
    <property type="evidence" value="ECO:0007669"/>
    <property type="project" value="TreeGrafter"/>
</dbReference>
<organism evidence="12 13">
    <name type="scientific">Latimeria chalumnae</name>
    <name type="common">Coelacanth</name>
    <dbReference type="NCBI Taxonomy" id="7897"/>
    <lineage>
        <taxon>Eukaryota</taxon>
        <taxon>Metazoa</taxon>
        <taxon>Chordata</taxon>
        <taxon>Craniata</taxon>
        <taxon>Vertebrata</taxon>
        <taxon>Euteleostomi</taxon>
        <taxon>Coelacanthiformes</taxon>
        <taxon>Coelacanthidae</taxon>
        <taxon>Latimeria</taxon>
    </lineage>
</organism>
<dbReference type="InterPro" id="IPR018164">
    <property type="entry name" value="Ala-tRNA-synth_IIc_N"/>
</dbReference>
<reference evidence="12" key="3">
    <citation type="submission" date="2025-09" db="UniProtKB">
        <authorList>
            <consortium name="Ensembl"/>
        </authorList>
    </citation>
    <scope>IDENTIFICATION</scope>
</reference>
<keyword evidence="10" id="KW-0812">Transmembrane</keyword>
<dbReference type="InterPro" id="IPR050058">
    <property type="entry name" value="Ala-tRNA_ligase"/>
</dbReference>
<dbReference type="GeneTree" id="ENSGT00940000158246"/>